<feature type="transmembrane region" description="Helical" evidence="9">
    <location>
        <begin position="129"/>
        <end position="149"/>
    </location>
</feature>
<accession>A0A5P5ZGW8</accession>
<evidence type="ECO:0000313" key="12">
    <source>
        <dbReference type="Proteomes" id="UP000325393"/>
    </source>
</evidence>
<evidence type="ECO:0000256" key="7">
    <source>
        <dbReference type="ARBA" id="ARBA00022989"/>
    </source>
</evidence>
<dbReference type="RefSeq" id="WP_056970335.1">
    <property type="nucleotide sequence ID" value="NZ_CP044496.1"/>
</dbReference>
<protein>
    <submittedName>
        <fullName evidence="11">PTS fructose transporter subunit IIC</fullName>
    </submittedName>
</protein>
<proteinExistence type="predicted"/>
<sequence length="343" mass="35914">MSFKSEMRELGNHLQTGVSYMIPVVTAGGLLMSIGTLVGGTNVAANSFWGQVKNLGLIGLQFIPIVIAAYIAFSIADRPGLAPGFIVGVVAQKMGTGFIGGIVVGLLVGYLTKWLKKVPVPQKLVTVKALLFIPLIVTAVIGLLYIYIIGTPLKAVVDGLTGWLQGMKGANSVLLAAILGAMMAFDMGGPVNKVAYTFGMGCYAQGVYAPSTAMLLAIAIPPFIMFVATLFDKSLYSKEEIENGRTAAIMGIFGITEGAIPFALADPLRVIPSIMVGTAVSCALNAAFGVTQKTALTTLMALPFASNIILYIVSIVVGVLVGAVMVNALKKFTHHNVDQDALK</sequence>
<keyword evidence="2" id="KW-0813">Transport</keyword>
<evidence type="ECO:0000256" key="5">
    <source>
        <dbReference type="ARBA" id="ARBA00022683"/>
    </source>
</evidence>
<feature type="transmembrane region" description="Helical" evidence="9">
    <location>
        <begin position="20"/>
        <end position="43"/>
    </location>
</feature>
<name>A0A5P5ZGW8_9LACO</name>
<dbReference type="EMBL" id="CP044496">
    <property type="protein sequence ID" value="QFG50736.1"/>
    <property type="molecule type" value="Genomic_DNA"/>
</dbReference>
<evidence type="ECO:0000256" key="3">
    <source>
        <dbReference type="ARBA" id="ARBA00022475"/>
    </source>
</evidence>
<dbReference type="InterPro" id="IPR050864">
    <property type="entry name" value="Bacterial_PTS_Sugar_Transport"/>
</dbReference>
<comment type="subcellular location">
    <subcellularLocation>
        <location evidence="1">Cell inner membrane</location>
        <topology evidence="1">Multi-pass membrane protein</topology>
    </subcellularLocation>
</comment>
<keyword evidence="4" id="KW-0762">Sugar transport</keyword>
<feature type="transmembrane region" description="Helical" evidence="9">
    <location>
        <begin position="55"/>
        <end position="73"/>
    </location>
</feature>
<dbReference type="GO" id="GO:0005351">
    <property type="term" value="F:carbohydrate:proton symporter activity"/>
    <property type="evidence" value="ECO:0007669"/>
    <property type="project" value="InterPro"/>
</dbReference>
<dbReference type="GO" id="GO:0090563">
    <property type="term" value="F:protein-phosphocysteine-sugar phosphotransferase activity"/>
    <property type="evidence" value="ECO:0007669"/>
    <property type="project" value="TreeGrafter"/>
</dbReference>
<dbReference type="InterPro" id="IPR003352">
    <property type="entry name" value="PTS_EIIC"/>
</dbReference>
<dbReference type="PROSITE" id="PS51104">
    <property type="entry name" value="PTS_EIIC_TYPE_2"/>
    <property type="match status" value="1"/>
</dbReference>
<dbReference type="InterPro" id="IPR006327">
    <property type="entry name" value="PTS_IIC_fruc"/>
</dbReference>
<dbReference type="PANTHER" id="PTHR30505:SF0">
    <property type="entry name" value="FRUCTOSE-LIKE PTS SYSTEM EIIBC COMPONENT-RELATED"/>
    <property type="match status" value="1"/>
</dbReference>
<evidence type="ECO:0000256" key="9">
    <source>
        <dbReference type="SAM" id="Phobius"/>
    </source>
</evidence>
<dbReference type="PANTHER" id="PTHR30505">
    <property type="entry name" value="FRUCTOSE-LIKE PERMEASE"/>
    <property type="match status" value="1"/>
</dbReference>
<reference evidence="11 12" key="1">
    <citation type="submission" date="2019-09" db="EMBL/GenBank/DDBJ databases">
        <title>Genome sequencing of Lactobacillus acetotolerans.</title>
        <authorList>
            <person name="Kim K."/>
        </authorList>
    </citation>
    <scope>NUCLEOTIDE SEQUENCE [LARGE SCALE GENOMIC DNA]</scope>
    <source>
        <strain evidence="11 12">LA749</strain>
    </source>
</reference>
<keyword evidence="8 9" id="KW-0472">Membrane</keyword>
<feature type="domain" description="PTS EIIC type-2" evidence="10">
    <location>
        <begin position="10"/>
        <end position="339"/>
    </location>
</feature>
<feature type="transmembrane region" description="Helical" evidence="9">
    <location>
        <begin position="206"/>
        <end position="227"/>
    </location>
</feature>
<dbReference type="InterPro" id="IPR013014">
    <property type="entry name" value="PTS_EIIC_2"/>
</dbReference>
<dbReference type="Pfam" id="PF02378">
    <property type="entry name" value="PTS_EIIC"/>
    <property type="match status" value="1"/>
</dbReference>
<evidence type="ECO:0000313" key="11">
    <source>
        <dbReference type="EMBL" id="QFG50736.1"/>
    </source>
</evidence>
<organism evidence="11 12">
    <name type="scientific">Lactobacillus acetotolerans</name>
    <dbReference type="NCBI Taxonomy" id="1600"/>
    <lineage>
        <taxon>Bacteria</taxon>
        <taxon>Bacillati</taxon>
        <taxon>Bacillota</taxon>
        <taxon>Bacilli</taxon>
        <taxon>Lactobacillales</taxon>
        <taxon>Lactobacillaceae</taxon>
        <taxon>Lactobacillus</taxon>
    </lineage>
</organism>
<feature type="transmembrane region" description="Helical" evidence="9">
    <location>
        <begin position="247"/>
        <end position="265"/>
    </location>
</feature>
<gene>
    <name evidence="11" type="ORF">LA749_01265</name>
</gene>
<dbReference type="Proteomes" id="UP000325393">
    <property type="component" value="Chromosome"/>
</dbReference>
<keyword evidence="6 9" id="KW-0812">Transmembrane</keyword>
<evidence type="ECO:0000256" key="8">
    <source>
        <dbReference type="ARBA" id="ARBA00023136"/>
    </source>
</evidence>
<evidence type="ECO:0000256" key="4">
    <source>
        <dbReference type="ARBA" id="ARBA00022597"/>
    </source>
</evidence>
<keyword evidence="3" id="KW-1003">Cell membrane</keyword>
<evidence type="ECO:0000259" key="10">
    <source>
        <dbReference type="PROSITE" id="PS51104"/>
    </source>
</evidence>
<dbReference type="GO" id="GO:0008982">
    <property type="term" value="F:protein-N(PI)-phosphohistidine-sugar phosphotransferase activity"/>
    <property type="evidence" value="ECO:0007669"/>
    <property type="project" value="InterPro"/>
</dbReference>
<feature type="transmembrane region" description="Helical" evidence="9">
    <location>
        <begin position="308"/>
        <end position="329"/>
    </location>
</feature>
<dbReference type="AlphaFoldDB" id="A0A5P5ZGW8"/>
<feature type="transmembrane region" description="Helical" evidence="9">
    <location>
        <begin position="270"/>
        <end position="288"/>
    </location>
</feature>
<evidence type="ECO:0000256" key="6">
    <source>
        <dbReference type="ARBA" id="ARBA00022692"/>
    </source>
</evidence>
<dbReference type="NCBIfam" id="TIGR01427">
    <property type="entry name" value="PTS_IIC_fructo"/>
    <property type="match status" value="1"/>
</dbReference>
<evidence type="ECO:0000256" key="2">
    <source>
        <dbReference type="ARBA" id="ARBA00022448"/>
    </source>
</evidence>
<dbReference type="GeneID" id="78211603"/>
<dbReference type="GO" id="GO:0005886">
    <property type="term" value="C:plasma membrane"/>
    <property type="evidence" value="ECO:0007669"/>
    <property type="project" value="UniProtKB-SubCell"/>
</dbReference>
<evidence type="ECO:0000256" key="1">
    <source>
        <dbReference type="ARBA" id="ARBA00004429"/>
    </source>
</evidence>
<keyword evidence="7 9" id="KW-1133">Transmembrane helix</keyword>
<keyword evidence="5" id="KW-0598">Phosphotransferase system</keyword>
<feature type="transmembrane region" description="Helical" evidence="9">
    <location>
        <begin position="85"/>
        <end position="108"/>
    </location>
</feature>
<feature type="transmembrane region" description="Helical" evidence="9">
    <location>
        <begin position="169"/>
        <end position="185"/>
    </location>
</feature>
<dbReference type="GO" id="GO:0009401">
    <property type="term" value="P:phosphoenolpyruvate-dependent sugar phosphotransferase system"/>
    <property type="evidence" value="ECO:0007669"/>
    <property type="project" value="UniProtKB-KW"/>
</dbReference>